<keyword evidence="3" id="KW-1185">Reference proteome</keyword>
<dbReference type="KEGG" id="nsn:EXE58_18125"/>
<dbReference type="Proteomes" id="UP000294853">
    <property type="component" value="Chromosome"/>
</dbReference>
<keyword evidence="1" id="KW-1133">Transmembrane helix</keyword>
<keyword evidence="1" id="KW-0812">Transmembrane</keyword>
<organism evidence="2 3">
    <name type="scientific">Nocardioides seonyuensis</name>
    <dbReference type="NCBI Taxonomy" id="2518371"/>
    <lineage>
        <taxon>Bacteria</taxon>
        <taxon>Bacillati</taxon>
        <taxon>Actinomycetota</taxon>
        <taxon>Actinomycetes</taxon>
        <taxon>Propionibacteriales</taxon>
        <taxon>Nocardioidaceae</taxon>
        <taxon>Nocardioides</taxon>
    </lineage>
</organism>
<dbReference type="EMBL" id="CP038436">
    <property type="protein sequence ID" value="QBX57155.1"/>
    <property type="molecule type" value="Genomic_DNA"/>
</dbReference>
<sequence length="188" mass="20761">MDEIPLTNRWVASAGSARSATASYIGFAARNRRLLVIVGLTWLPFSVLFGASFAGHPTLAARLMWGPVYALVPTAFVYVAVLTILYLQTSTSFRQRLRAGVELASGFGEDAVLLVGPSGEHRLAREWIASVQPRGDWVLMRQRASAIITVWPRALFPDEDLARLTGGPLPRRIRSAEQRVEGDRDEEQ</sequence>
<dbReference type="OrthoDB" id="9859010at2"/>
<proteinExistence type="predicted"/>
<evidence type="ECO:0000256" key="1">
    <source>
        <dbReference type="SAM" id="Phobius"/>
    </source>
</evidence>
<keyword evidence="1" id="KW-0472">Membrane</keyword>
<gene>
    <name evidence="2" type="ORF">EXE58_18125</name>
</gene>
<feature type="transmembrane region" description="Helical" evidence="1">
    <location>
        <begin position="68"/>
        <end position="87"/>
    </location>
</feature>
<name>A0A4P7IIH9_9ACTN</name>
<evidence type="ECO:0000313" key="3">
    <source>
        <dbReference type="Proteomes" id="UP000294853"/>
    </source>
</evidence>
<evidence type="ECO:0000313" key="2">
    <source>
        <dbReference type="EMBL" id="QBX57155.1"/>
    </source>
</evidence>
<dbReference type="RefSeq" id="WP_135269140.1">
    <property type="nucleotide sequence ID" value="NZ_CP038436.1"/>
</dbReference>
<protein>
    <recommendedName>
        <fullName evidence="4">YcxB family protein</fullName>
    </recommendedName>
</protein>
<dbReference type="AlphaFoldDB" id="A0A4P7IIH9"/>
<accession>A0A4P7IIH9</accession>
<reference evidence="2 3" key="1">
    <citation type="submission" date="2019-03" db="EMBL/GenBank/DDBJ databases">
        <title>Three New Species of Nocardioides, Nocardioides euryhalodurans sp. nov., Nocardioides seonyuensis sp. nov. and Nocardioides eburneoflavus sp. nov. Iolated from Soil.</title>
        <authorList>
            <person name="Roh S.G."/>
            <person name="Lee C."/>
            <person name="Kim M.-K."/>
            <person name="Kim S.B."/>
        </authorList>
    </citation>
    <scope>NUCLEOTIDE SEQUENCE [LARGE SCALE GENOMIC DNA]</scope>
    <source>
        <strain evidence="2 3">MMS17-SY207-3</strain>
    </source>
</reference>
<feature type="transmembrane region" description="Helical" evidence="1">
    <location>
        <begin position="34"/>
        <end position="56"/>
    </location>
</feature>
<evidence type="ECO:0008006" key="4">
    <source>
        <dbReference type="Google" id="ProtNLM"/>
    </source>
</evidence>